<dbReference type="PROSITE" id="PS50082">
    <property type="entry name" value="WD_REPEATS_2"/>
    <property type="match status" value="2"/>
</dbReference>
<protein>
    <recommendedName>
        <fullName evidence="4">Anaphase-promoting complex subunit 4 WD40 domain-containing protein</fullName>
    </recommendedName>
</protein>
<evidence type="ECO:0000256" key="1">
    <source>
        <dbReference type="PROSITE-ProRule" id="PRU00221"/>
    </source>
</evidence>
<feature type="non-terminal residue" evidence="2">
    <location>
        <position position="1"/>
    </location>
</feature>
<sequence>AASSREMRRLKGHSSSILCCAAASGDGSAAGLVSGGEDGRVCVFDLRGSNEASQKYSFFDGLPVPSVCYNPVDMNLVYAAAGSSIYCFDLRLVRRMFLHVIAKHTINADDINQLAVNRKATFLAASDDSGETKILDLKNNRTFKALRGHTNICSAVQFHPQRPWEVVTGGLDSKMIKWDFNRGKQLAALDLGCVSDASKQIFNPPFVHALACPQREISGELGRTVAVARGDGGTDVYDLNGPAKRDPSQGLARKCSLDVDQGGHTAPVSHVNFASFDESGRTVISGGNDSSIKIWNWTACELKLSLNHNRKVNWMTTRASSSDNLIVADTSKFLRVYSVPV</sequence>
<name>D8RC73_SELML</name>
<dbReference type="SUPFAM" id="SSF50978">
    <property type="entry name" value="WD40 repeat-like"/>
    <property type="match status" value="1"/>
</dbReference>
<dbReference type="InterPro" id="IPR036322">
    <property type="entry name" value="WD40_repeat_dom_sf"/>
</dbReference>
<proteinExistence type="predicted"/>
<dbReference type="PANTHER" id="PTHR45296">
    <property type="entry name" value="TRANSDUCIN/WD40 REPEAT-LIKE SUPERFAMILY PROTEIN"/>
    <property type="match status" value="1"/>
</dbReference>
<dbReference type="STRING" id="88036.D8RC73"/>
<dbReference type="EMBL" id="GL377576">
    <property type="protein sequence ID" value="EFJ30077.1"/>
    <property type="molecule type" value="Genomic_DNA"/>
</dbReference>
<gene>
    <name evidence="2" type="ORF">SELMODRAFT_91051</name>
</gene>
<accession>D8RC73</accession>
<dbReference type="PROSITE" id="PS50294">
    <property type="entry name" value="WD_REPEATS_REGION"/>
    <property type="match status" value="1"/>
</dbReference>
<dbReference type="SMART" id="SM00320">
    <property type="entry name" value="WD40"/>
    <property type="match status" value="6"/>
</dbReference>
<dbReference type="InParanoid" id="D8RC73"/>
<dbReference type="Gramene" id="EFJ30077">
    <property type="protein sequence ID" value="EFJ30077"/>
    <property type="gene ID" value="SELMODRAFT_91051"/>
</dbReference>
<organism evidence="3">
    <name type="scientific">Selaginella moellendorffii</name>
    <name type="common">Spikemoss</name>
    <dbReference type="NCBI Taxonomy" id="88036"/>
    <lineage>
        <taxon>Eukaryota</taxon>
        <taxon>Viridiplantae</taxon>
        <taxon>Streptophyta</taxon>
        <taxon>Embryophyta</taxon>
        <taxon>Tracheophyta</taxon>
        <taxon>Lycopodiopsida</taxon>
        <taxon>Selaginellales</taxon>
        <taxon>Selaginellaceae</taxon>
        <taxon>Selaginella</taxon>
    </lineage>
</organism>
<reference evidence="2 3" key="1">
    <citation type="journal article" date="2011" name="Science">
        <title>The Selaginella genome identifies genetic changes associated with the evolution of vascular plants.</title>
        <authorList>
            <person name="Banks J.A."/>
            <person name="Nishiyama T."/>
            <person name="Hasebe M."/>
            <person name="Bowman J.L."/>
            <person name="Gribskov M."/>
            <person name="dePamphilis C."/>
            <person name="Albert V.A."/>
            <person name="Aono N."/>
            <person name="Aoyama T."/>
            <person name="Ambrose B.A."/>
            <person name="Ashton N.W."/>
            <person name="Axtell M.J."/>
            <person name="Barker E."/>
            <person name="Barker M.S."/>
            <person name="Bennetzen J.L."/>
            <person name="Bonawitz N.D."/>
            <person name="Chapple C."/>
            <person name="Cheng C."/>
            <person name="Correa L.G."/>
            <person name="Dacre M."/>
            <person name="DeBarry J."/>
            <person name="Dreyer I."/>
            <person name="Elias M."/>
            <person name="Engstrom E.M."/>
            <person name="Estelle M."/>
            <person name="Feng L."/>
            <person name="Finet C."/>
            <person name="Floyd S.K."/>
            <person name="Frommer W.B."/>
            <person name="Fujita T."/>
            <person name="Gramzow L."/>
            <person name="Gutensohn M."/>
            <person name="Harholt J."/>
            <person name="Hattori M."/>
            <person name="Heyl A."/>
            <person name="Hirai T."/>
            <person name="Hiwatashi Y."/>
            <person name="Ishikawa M."/>
            <person name="Iwata M."/>
            <person name="Karol K.G."/>
            <person name="Koehler B."/>
            <person name="Kolukisaoglu U."/>
            <person name="Kubo M."/>
            <person name="Kurata T."/>
            <person name="Lalonde S."/>
            <person name="Li K."/>
            <person name="Li Y."/>
            <person name="Litt A."/>
            <person name="Lyons E."/>
            <person name="Manning G."/>
            <person name="Maruyama T."/>
            <person name="Michael T.P."/>
            <person name="Mikami K."/>
            <person name="Miyazaki S."/>
            <person name="Morinaga S."/>
            <person name="Murata T."/>
            <person name="Mueller-Roeber B."/>
            <person name="Nelson D.R."/>
            <person name="Obara M."/>
            <person name="Oguri Y."/>
            <person name="Olmstead R.G."/>
            <person name="Onodera N."/>
            <person name="Petersen B.L."/>
            <person name="Pils B."/>
            <person name="Prigge M."/>
            <person name="Rensing S.A."/>
            <person name="Riano-Pachon D.M."/>
            <person name="Roberts A.W."/>
            <person name="Sato Y."/>
            <person name="Scheller H.V."/>
            <person name="Schulz B."/>
            <person name="Schulz C."/>
            <person name="Shakirov E.V."/>
            <person name="Shibagaki N."/>
            <person name="Shinohara N."/>
            <person name="Shippen D.E."/>
            <person name="Soerensen I."/>
            <person name="Sotooka R."/>
            <person name="Sugimoto N."/>
            <person name="Sugita M."/>
            <person name="Sumikawa N."/>
            <person name="Tanurdzic M."/>
            <person name="Theissen G."/>
            <person name="Ulvskov P."/>
            <person name="Wakazuki S."/>
            <person name="Weng J.K."/>
            <person name="Willats W.W."/>
            <person name="Wipf D."/>
            <person name="Wolf P.G."/>
            <person name="Yang L."/>
            <person name="Zimmer A.D."/>
            <person name="Zhu Q."/>
            <person name="Mitros T."/>
            <person name="Hellsten U."/>
            <person name="Loque D."/>
            <person name="Otillar R."/>
            <person name="Salamov A."/>
            <person name="Schmutz J."/>
            <person name="Shapiro H."/>
            <person name="Lindquist E."/>
            <person name="Lucas S."/>
            <person name="Rokhsar D."/>
            <person name="Grigoriev I.V."/>
        </authorList>
    </citation>
    <scope>NUCLEOTIDE SEQUENCE [LARGE SCALE GENOMIC DNA]</scope>
</reference>
<dbReference type="FunCoup" id="D8RC73">
    <property type="interactions" value="2844"/>
</dbReference>
<dbReference type="KEGG" id="smo:SELMODRAFT_91051"/>
<dbReference type="Gene3D" id="2.130.10.10">
    <property type="entry name" value="YVTN repeat-like/Quinoprotein amine dehydrogenase"/>
    <property type="match status" value="2"/>
</dbReference>
<dbReference type="InterPro" id="IPR015943">
    <property type="entry name" value="WD40/YVTN_repeat-like_dom_sf"/>
</dbReference>
<keyword evidence="1" id="KW-0853">WD repeat</keyword>
<dbReference type="InterPro" id="IPR001680">
    <property type="entry name" value="WD40_rpt"/>
</dbReference>
<keyword evidence="3" id="KW-1185">Reference proteome</keyword>
<dbReference type="AlphaFoldDB" id="D8RC73"/>
<dbReference type="eggNOG" id="ENOG502QQ86">
    <property type="taxonomic scope" value="Eukaryota"/>
</dbReference>
<feature type="repeat" description="WD" evidence="1">
    <location>
        <begin position="146"/>
        <end position="188"/>
    </location>
</feature>
<dbReference type="Pfam" id="PF00400">
    <property type="entry name" value="WD40"/>
    <property type="match status" value="3"/>
</dbReference>
<evidence type="ECO:0000313" key="2">
    <source>
        <dbReference type="EMBL" id="EFJ30077.1"/>
    </source>
</evidence>
<dbReference type="HOGENOM" id="CLU_057939_1_0_1"/>
<evidence type="ECO:0008006" key="4">
    <source>
        <dbReference type="Google" id="ProtNLM"/>
    </source>
</evidence>
<dbReference type="Proteomes" id="UP000001514">
    <property type="component" value="Unassembled WGS sequence"/>
</dbReference>
<dbReference type="PANTHER" id="PTHR45296:SF1">
    <property type="entry name" value="TRANSDUCIN_WD40 REPEAT-LIKE SUPERFAMILY PROTEIN"/>
    <property type="match status" value="1"/>
</dbReference>
<dbReference type="OMA" id="HGSKVNW"/>
<feature type="repeat" description="WD" evidence="1">
    <location>
        <begin position="261"/>
        <end position="296"/>
    </location>
</feature>
<evidence type="ECO:0000313" key="3">
    <source>
        <dbReference type="Proteomes" id="UP000001514"/>
    </source>
</evidence>